<sequence>MAPIALYQNAANANRVTAVCEMAERQGLAVGTGLSEARARFPGLETLMADMAADRRLLAAIADWCDRYTPLVALDPPFGLILDISGCAHLFGGERGLMDDLLMRLFHQGFLAQAAIAGSAGAAIALVGVPAKPAIVASGGERAAVAPLPIKVLRLDPETSGLLSRLGLKTVAALLDQPRAGLARRFGKSLVRTLDEATGLARRPISPRRPVPQLIAERRLFEPIALEEDVARILFALASRLKGDLEERGLGARTLELSLFRVDGVVNRASVGAARPVREPTAVARLFREKLKGLGEEFDAGFGYDLVKLAVYETDRLETIQTDLSGEVETNAAFTHLVDRIGARLGPKTVLAPCRRDSWQPERAAGWRPVLDLMDGERPVRLPISEDRAETAPRPLRMLARPEPIEASFAIPDGAPISFRWRRALYRVRRAEGPERIAGEWWHEDRPTRDYFRVEDETGRHFWLFREGMHDADLDPDFVISAGSPAWFMHGLFA</sequence>
<dbReference type="InterPro" id="IPR043502">
    <property type="entry name" value="DNA/RNA_pol_sf"/>
</dbReference>
<evidence type="ECO:0000256" key="4">
    <source>
        <dbReference type="ARBA" id="ARBA00022763"/>
    </source>
</evidence>
<reference evidence="9 10" key="1">
    <citation type="journal article" date="2010" name="J. Bacteriol.">
        <title>Genome sequence of Fulvimarina pelagi HTCC2506T, a Mn(II)-oxidizing alphaproteobacterium possessing an aerobic anoxygenic photosynthetic gene cluster and Xanthorhodopsin.</title>
        <authorList>
            <person name="Kang I."/>
            <person name="Oh H.M."/>
            <person name="Lim S.I."/>
            <person name="Ferriera S."/>
            <person name="Giovannoni S.J."/>
            <person name="Cho J.C."/>
        </authorList>
    </citation>
    <scope>NUCLEOTIDE SEQUENCE [LARGE SCALE GENOMIC DNA]</scope>
    <source>
        <strain evidence="9 10">HTCC2506</strain>
    </source>
</reference>
<dbReference type="CDD" id="cd03468">
    <property type="entry name" value="PolY_like"/>
    <property type="match status" value="1"/>
</dbReference>
<evidence type="ECO:0000313" key="9">
    <source>
        <dbReference type="EMBL" id="EAU41760.1"/>
    </source>
</evidence>
<dbReference type="InterPro" id="IPR050356">
    <property type="entry name" value="SulA_CellDiv_inhibitor"/>
</dbReference>
<evidence type="ECO:0000256" key="2">
    <source>
        <dbReference type="ARBA" id="ARBA00011245"/>
    </source>
</evidence>
<comment type="subunit">
    <text evidence="2">Monomer.</text>
</comment>
<dbReference type="Pfam" id="PF11799">
    <property type="entry name" value="IMS_C"/>
    <property type="match status" value="1"/>
</dbReference>
<dbReference type="Pfam" id="PF00817">
    <property type="entry name" value="IMS"/>
    <property type="match status" value="1"/>
</dbReference>
<dbReference type="HOGENOM" id="CLU_028184_1_1_5"/>
<comment type="catalytic activity">
    <reaction evidence="6">
        <text>DNA(n) + a 2'-deoxyribonucleoside 5'-triphosphate = DNA(n+1) + diphosphate</text>
        <dbReference type="Rhea" id="RHEA:22508"/>
        <dbReference type="Rhea" id="RHEA-COMP:17339"/>
        <dbReference type="Rhea" id="RHEA-COMP:17340"/>
        <dbReference type="ChEBI" id="CHEBI:33019"/>
        <dbReference type="ChEBI" id="CHEBI:61560"/>
        <dbReference type="ChEBI" id="CHEBI:173112"/>
        <dbReference type="EC" id="2.7.7.7"/>
    </reaction>
</comment>
<dbReference type="Proteomes" id="UP000004310">
    <property type="component" value="Unassembled WGS sequence"/>
</dbReference>
<comment type="function">
    <text evidence="5">Poorly processive, error-prone DNA polymerase involved in untargeted mutagenesis. Copies undamaged DNA at stalled replication forks, which arise in vivo from mismatched or misaligned primer ends. These misaligned primers can be extended by PolIV. Exhibits no 3'-5' exonuclease (proofreading) activity. May be involved in translesional synthesis, in conjunction with the beta clamp from PolIII.</text>
</comment>
<evidence type="ECO:0000256" key="3">
    <source>
        <dbReference type="ARBA" id="ARBA00012417"/>
    </source>
</evidence>
<evidence type="ECO:0000256" key="6">
    <source>
        <dbReference type="ARBA" id="ARBA00049244"/>
    </source>
</evidence>
<dbReference type="GO" id="GO:0003684">
    <property type="term" value="F:damaged DNA binding"/>
    <property type="evidence" value="ECO:0007669"/>
    <property type="project" value="InterPro"/>
</dbReference>
<accession>Q0G3S1</accession>
<evidence type="ECO:0000313" key="10">
    <source>
        <dbReference type="Proteomes" id="UP000004310"/>
    </source>
</evidence>
<dbReference type="EC" id="2.7.7.7" evidence="3"/>
<feature type="domain" description="DNA polymerase Y-family little finger" evidence="8">
    <location>
        <begin position="213"/>
        <end position="321"/>
    </location>
</feature>
<dbReference type="GO" id="GO:0006281">
    <property type="term" value="P:DNA repair"/>
    <property type="evidence" value="ECO:0007669"/>
    <property type="project" value="InterPro"/>
</dbReference>
<organism evidence="9 10">
    <name type="scientific">Fulvimarina pelagi HTCC2506</name>
    <dbReference type="NCBI Taxonomy" id="314231"/>
    <lineage>
        <taxon>Bacteria</taxon>
        <taxon>Pseudomonadati</taxon>
        <taxon>Pseudomonadota</taxon>
        <taxon>Alphaproteobacteria</taxon>
        <taxon>Hyphomicrobiales</taxon>
        <taxon>Aurantimonadaceae</taxon>
        <taxon>Fulvimarina</taxon>
    </lineage>
</organism>
<comment type="cofactor">
    <cofactor evidence="1">
        <name>Mg(2+)</name>
        <dbReference type="ChEBI" id="CHEBI:18420"/>
    </cofactor>
</comment>
<dbReference type="RefSeq" id="WP_007068133.1">
    <property type="nucleotide sequence ID" value="NZ_DS022272.1"/>
</dbReference>
<name>Q0G3S1_9HYPH</name>
<dbReference type="PANTHER" id="PTHR35369">
    <property type="entry name" value="BLR3025 PROTEIN-RELATED"/>
    <property type="match status" value="1"/>
</dbReference>
<dbReference type="eggNOG" id="COG0389">
    <property type="taxonomic scope" value="Bacteria"/>
</dbReference>
<dbReference type="STRING" id="217511.GCA_001463845_02883"/>
<dbReference type="PANTHER" id="PTHR35369:SF2">
    <property type="entry name" value="BLR3025 PROTEIN"/>
    <property type="match status" value="1"/>
</dbReference>
<keyword evidence="10" id="KW-1185">Reference proteome</keyword>
<protein>
    <recommendedName>
        <fullName evidence="3">DNA-directed DNA polymerase</fullName>
        <ecNumber evidence="3">2.7.7.7</ecNumber>
    </recommendedName>
</protein>
<dbReference type="AlphaFoldDB" id="Q0G3S1"/>
<dbReference type="SUPFAM" id="SSF56672">
    <property type="entry name" value="DNA/RNA polymerases"/>
    <property type="match status" value="1"/>
</dbReference>
<dbReference type="InterPro" id="IPR017961">
    <property type="entry name" value="DNA_pol_Y-fam_little_finger"/>
</dbReference>
<comment type="caution">
    <text evidence="9">The sequence shown here is derived from an EMBL/GenBank/DDBJ whole genome shotgun (WGS) entry which is preliminary data.</text>
</comment>
<evidence type="ECO:0000259" key="8">
    <source>
        <dbReference type="Pfam" id="PF11799"/>
    </source>
</evidence>
<evidence type="ECO:0000256" key="1">
    <source>
        <dbReference type="ARBA" id="ARBA00001946"/>
    </source>
</evidence>
<evidence type="ECO:0000259" key="7">
    <source>
        <dbReference type="Pfam" id="PF00817"/>
    </source>
</evidence>
<dbReference type="InterPro" id="IPR001126">
    <property type="entry name" value="UmuC"/>
</dbReference>
<gene>
    <name evidence="9" type="ORF">FP2506_15044</name>
</gene>
<proteinExistence type="predicted"/>
<keyword evidence="4" id="KW-0227">DNA damage</keyword>
<dbReference type="EMBL" id="AATP01000002">
    <property type="protein sequence ID" value="EAU41760.1"/>
    <property type="molecule type" value="Genomic_DNA"/>
</dbReference>
<evidence type="ECO:0000256" key="5">
    <source>
        <dbReference type="ARBA" id="ARBA00025589"/>
    </source>
</evidence>
<feature type="domain" description="UmuC" evidence="7">
    <location>
        <begin position="3"/>
        <end position="108"/>
    </location>
</feature>